<evidence type="ECO:0000256" key="1">
    <source>
        <dbReference type="ARBA" id="ARBA00022837"/>
    </source>
</evidence>
<dbReference type="Pfam" id="PF13499">
    <property type="entry name" value="EF-hand_7"/>
    <property type="match status" value="1"/>
</dbReference>
<evidence type="ECO:0000256" key="2">
    <source>
        <dbReference type="SAM" id="MobiDB-lite"/>
    </source>
</evidence>
<dbReference type="Gene3D" id="1.10.238.10">
    <property type="entry name" value="EF-hand"/>
    <property type="match status" value="1"/>
</dbReference>
<feature type="domain" description="EF-hand" evidence="3">
    <location>
        <begin position="433"/>
        <end position="468"/>
    </location>
</feature>
<sequence length="517" mass="56968">MILKPSRPSKTNTPLLPNSHTPSQCKSQQGTNSLPAPSRARYTASRSSSIHKGGSTSTDNAYRNHTHNYKEEDLETVLDMTPGEIEYDGTGRRTYERACKKFGVVPSSHCLHKLGNSKSIDMKHYGLGDKGTMAVAMALMVNRKINTVNMQGNNIGPGGMLYLEKMMCSNSNITELSLSDNNLGNFGATAIQSILTDNRTLSRLELAGVNFTDADAAYIAKVVQESPNLLYLDLSHNDFGDLSGDLFTEMIAENGALQELNLSWNKFRKTGAKKVARGLKDNAYLKVLNFAWNGIDDDGGIAFGKALKANEVLNTLDLTCTRIGPAGFMAIIESIGLNESLTTLKIGKNSIPEDAATAALQILRSYGTLRLETLDMTDVTFSSKFASDLESLREMHHNVNVMYGYSENYGKNKMNTQDILEEGMAALREYCTENGVSLVDLFSRFDTDNSMTITLEEFQEGLKDTDLPLSLYKMELFAQALDKDGDGEIDYSELVLYSKKWPWHTNGNSGVFKSSDL</sequence>
<dbReference type="Proteomes" id="UP001195483">
    <property type="component" value="Unassembled WGS sequence"/>
</dbReference>
<protein>
    <recommendedName>
        <fullName evidence="3">EF-hand domain-containing protein</fullName>
    </recommendedName>
</protein>
<dbReference type="GO" id="GO:0005509">
    <property type="term" value="F:calcium ion binding"/>
    <property type="evidence" value="ECO:0007669"/>
    <property type="project" value="InterPro"/>
</dbReference>
<dbReference type="InterPro" id="IPR052394">
    <property type="entry name" value="LRR-containing"/>
</dbReference>
<feature type="compositionally biased region" description="Low complexity" evidence="2">
    <location>
        <begin position="36"/>
        <end position="48"/>
    </location>
</feature>
<accession>A0AAE0W485</accession>
<reference evidence="4" key="1">
    <citation type="journal article" date="2021" name="Genome Biol. Evol.">
        <title>A High-Quality Reference Genome for a Parasitic Bivalve with Doubly Uniparental Inheritance (Bivalvia: Unionida).</title>
        <authorList>
            <person name="Smith C.H."/>
        </authorList>
    </citation>
    <scope>NUCLEOTIDE SEQUENCE</scope>
    <source>
        <strain evidence="4">CHS0354</strain>
    </source>
</reference>
<reference evidence="4" key="2">
    <citation type="journal article" date="2021" name="Genome Biol. Evol.">
        <title>Developing a high-quality reference genome for a parasitic bivalve with doubly uniparental inheritance (Bivalvia: Unionida).</title>
        <authorList>
            <person name="Smith C.H."/>
        </authorList>
    </citation>
    <scope>NUCLEOTIDE SEQUENCE</scope>
    <source>
        <strain evidence="4">CHS0354</strain>
        <tissue evidence="4">Mantle</tissue>
    </source>
</reference>
<evidence type="ECO:0000313" key="5">
    <source>
        <dbReference type="Proteomes" id="UP001195483"/>
    </source>
</evidence>
<reference evidence="4" key="3">
    <citation type="submission" date="2023-05" db="EMBL/GenBank/DDBJ databases">
        <authorList>
            <person name="Smith C.H."/>
        </authorList>
    </citation>
    <scope>NUCLEOTIDE SEQUENCE</scope>
    <source>
        <strain evidence="4">CHS0354</strain>
        <tissue evidence="4">Mantle</tissue>
    </source>
</reference>
<dbReference type="EMBL" id="JAEAOA010001671">
    <property type="protein sequence ID" value="KAK3601498.1"/>
    <property type="molecule type" value="Genomic_DNA"/>
</dbReference>
<dbReference type="AlphaFoldDB" id="A0AAE0W485"/>
<dbReference type="SUPFAM" id="SSF52047">
    <property type="entry name" value="RNI-like"/>
    <property type="match status" value="1"/>
</dbReference>
<dbReference type="InterPro" id="IPR018247">
    <property type="entry name" value="EF_Hand_1_Ca_BS"/>
</dbReference>
<dbReference type="PROSITE" id="PS50222">
    <property type="entry name" value="EF_HAND_2"/>
    <property type="match status" value="2"/>
</dbReference>
<dbReference type="PROSITE" id="PS51450">
    <property type="entry name" value="LRR"/>
    <property type="match status" value="1"/>
</dbReference>
<feature type="region of interest" description="Disordered" evidence="2">
    <location>
        <begin position="1"/>
        <end position="70"/>
    </location>
</feature>
<evidence type="ECO:0000313" key="4">
    <source>
        <dbReference type="EMBL" id="KAK3601498.1"/>
    </source>
</evidence>
<comment type="caution">
    <text evidence="4">The sequence shown here is derived from an EMBL/GenBank/DDBJ whole genome shotgun (WGS) entry which is preliminary data.</text>
</comment>
<feature type="domain" description="EF-hand" evidence="3">
    <location>
        <begin position="479"/>
        <end position="504"/>
    </location>
</feature>
<dbReference type="PANTHER" id="PTHR24114">
    <property type="entry name" value="LEUCINE RICH REPEAT FAMILY PROTEIN"/>
    <property type="match status" value="1"/>
</dbReference>
<dbReference type="InterPro" id="IPR032675">
    <property type="entry name" value="LRR_dom_sf"/>
</dbReference>
<dbReference type="CDD" id="cd00051">
    <property type="entry name" value="EFh"/>
    <property type="match status" value="1"/>
</dbReference>
<dbReference type="PANTHER" id="PTHR24114:SF50">
    <property type="entry name" value="RNI-LIKE PROTEIN"/>
    <property type="match status" value="1"/>
</dbReference>
<organism evidence="4 5">
    <name type="scientific">Potamilus streckersoni</name>
    <dbReference type="NCBI Taxonomy" id="2493646"/>
    <lineage>
        <taxon>Eukaryota</taxon>
        <taxon>Metazoa</taxon>
        <taxon>Spiralia</taxon>
        <taxon>Lophotrochozoa</taxon>
        <taxon>Mollusca</taxon>
        <taxon>Bivalvia</taxon>
        <taxon>Autobranchia</taxon>
        <taxon>Heteroconchia</taxon>
        <taxon>Palaeoheterodonta</taxon>
        <taxon>Unionida</taxon>
        <taxon>Unionoidea</taxon>
        <taxon>Unionidae</taxon>
        <taxon>Ambleminae</taxon>
        <taxon>Lampsilini</taxon>
        <taxon>Potamilus</taxon>
    </lineage>
</organism>
<dbReference type="InterPro" id="IPR002048">
    <property type="entry name" value="EF_hand_dom"/>
</dbReference>
<dbReference type="SMART" id="SM00368">
    <property type="entry name" value="LRR_RI"/>
    <property type="match status" value="8"/>
</dbReference>
<feature type="compositionally biased region" description="Polar residues" evidence="2">
    <location>
        <begin position="54"/>
        <end position="63"/>
    </location>
</feature>
<dbReference type="Pfam" id="PF13516">
    <property type="entry name" value="LRR_6"/>
    <property type="match status" value="6"/>
</dbReference>
<proteinExistence type="predicted"/>
<evidence type="ECO:0000259" key="3">
    <source>
        <dbReference type="PROSITE" id="PS50222"/>
    </source>
</evidence>
<feature type="compositionally biased region" description="Polar residues" evidence="2">
    <location>
        <begin position="8"/>
        <end position="35"/>
    </location>
</feature>
<dbReference type="InterPro" id="IPR001611">
    <property type="entry name" value="Leu-rich_rpt"/>
</dbReference>
<name>A0AAE0W485_9BIVA</name>
<dbReference type="SMART" id="SM00054">
    <property type="entry name" value="EFh"/>
    <property type="match status" value="2"/>
</dbReference>
<dbReference type="InterPro" id="IPR011992">
    <property type="entry name" value="EF-hand-dom_pair"/>
</dbReference>
<keyword evidence="5" id="KW-1185">Reference proteome</keyword>
<keyword evidence="1" id="KW-0106">Calcium</keyword>
<gene>
    <name evidence="4" type="ORF">CHS0354_027646</name>
</gene>
<dbReference type="Gene3D" id="3.80.10.10">
    <property type="entry name" value="Ribonuclease Inhibitor"/>
    <property type="match status" value="1"/>
</dbReference>
<dbReference type="PROSITE" id="PS00018">
    <property type="entry name" value="EF_HAND_1"/>
    <property type="match status" value="1"/>
</dbReference>
<dbReference type="SUPFAM" id="SSF47473">
    <property type="entry name" value="EF-hand"/>
    <property type="match status" value="1"/>
</dbReference>